<protein>
    <recommendedName>
        <fullName evidence="2">Transposase</fullName>
    </recommendedName>
</protein>
<dbReference type="AlphaFoldDB" id="A0AB33JT69"/>
<evidence type="ECO:0008006" key="2">
    <source>
        <dbReference type="Google" id="ProtNLM"/>
    </source>
</evidence>
<reference evidence="1" key="1">
    <citation type="submission" date="2024-07" db="EMBL/GenBank/DDBJ databases">
        <title>Complete genome sequences of cellulolytic bacteria, Kitasatospora sp. CMC57 and Streptomyces sp. CMC78, isolated from Japanese agricultural soil.</title>
        <authorList>
            <person name="Hashimoto T."/>
            <person name="Ito M."/>
            <person name="Iwamoto M."/>
            <person name="Fukahori D."/>
            <person name="Shoda T."/>
            <person name="Sakoda M."/>
            <person name="Morohoshi T."/>
            <person name="Mitsuboshi M."/>
            <person name="Nishizawa T."/>
        </authorList>
    </citation>
    <scope>NUCLEOTIDE SEQUENCE</scope>
    <source>
        <strain evidence="1">CMC57</strain>
    </source>
</reference>
<dbReference type="Pfam" id="PF13384">
    <property type="entry name" value="HTH_23"/>
    <property type="match status" value="1"/>
</dbReference>
<evidence type="ECO:0000313" key="1">
    <source>
        <dbReference type="EMBL" id="BFP43770.1"/>
    </source>
</evidence>
<accession>A0AB33JT69</accession>
<dbReference type="RefSeq" id="WP_407986363.1">
    <property type="nucleotide sequence ID" value="NZ_AP035881.2"/>
</dbReference>
<name>A0AB33JT69_9ACTN</name>
<gene>
    <name evidence="1" type="ORF">KCMC57_01380</name>
</gene>
<organism evidence="1">
    <name type="scientific">Kitasatospora sp. CMC57</name>
    <dbReference type="NCBI Taxonomy" id="3231513"/>
    <lineage>
        <taxon>Bacteria</taxon>
        <taxon>Bacillati</taxon>
        <taxon>Actinomycetota</taxon>
        <taxon>Actinomycetes</taxon>
        <taxon>Kitasatosporales</taxon>
        <taxon>Streptomycetaceae</taxon>
        <taxon>Kitasatospora</taxon>
    </lineage>
</organism>
<sequence length="122" mass="13440">MPITLSEAERAELVRRSKLPQRRLAEKARIILACAEGASNAAVGRAVGVPPKTVGKWRRAFAAERIAGLEAAGRIGRPKADLVLDDAERRQLTQWERRAKTAQFLALRARIVLRCDEGGTNQ</sequence>
<dbReference type="SUPFAM" id="SSF46689">
    <property type="entry name" value="Homeodomain-like"/>
    <property type="match status" value="1"/>
</dbReference>
<dbReference type="InterPro" id="IPR009057">
    <property type="entry name" value="Homeodomain-like_sf"/>
</dbReference>
<proteinExistence type="predicted"/>
<dbReference type="EMBL" id="AP035881">
    <property type="protein sequence ID" value="BFP43770.1"/>
    <property type="molecule type" value="Genomic_DNA"/>
</dbReference>